<dbReference type="Proteomes" id="UP000694851">
    <property type="component" value="Unplaced"/>
</dbReference>
<dbReference type="InterPro" id="IPR043504">
    <property type="entry name" value="Peptidase_S1_PA_chymotrypsin"/>
</dbReference>
<dbReference type="AlphaFoldDB" id="A0A8B7QH68"/>
<evidence type="ECO:0000256" key="4">
    <source>
        <dbReference type="ARBA" id="ARBA00022801"/>
    </source>
</evidence>
<dbReference type="InterPro" id="IPR033116">
    <property type="entry name" value="TRYPSIN_SER"/>
</dbReference>
<evidence type="ECO:0000256" key="8">
    <source>
        <dbReference type="ARBA" id="ARBA00023136"/>
    </source>
</evidence>
<evidence type="ECO:0000259" key="14">
    <source>
        <dbReference type="PROSITE" id="PS50240"/>
    </source>
</evidence>
<dbReference type="OrthoDB" id="9425590at2759"/>
<protein>
    <recommendedName>
        <fullName evidence="10">Transmembrane protease serine</fullName>
        <ecNumber evidence="10">3.4.21.-</ecNumber>
    </recommendedName>
</protein>
<dbReference type="InterPro" id="IPR018114">
    <property type="entry name" value="TRYPSIN_HIS"/>
</dbReference>
<dbReference type="InterPro" id="IPR001254">
    <property type="entry name" value="Trypsin_dom"/>
</dbReference>
<dbReference type="PROSITE" id="PS00134">
    <property type="entry name" value="TRYPSIN_HIS"/>
    <property type="match status" value="1"/>
</dbReference>
<dbReference type="GO" id="GO:0005576">
    <property type="term" value="C:extracellular region"/>
    <property type="evidence" value="ECO:0007669"/>
    <property type="project" value="InterPro"/>
</dbReference>
<dbReference type="EC" id="3.4.21.-" evidence="10"/>
<name>A0A8B7QH68_HIPAR</name>
<feature type="active site" description="Charge relay system" evidence="11">
    <location>
        <position position="382"/>
    </location>
</feature>
<dbReference type="Gene3D" id="3.30.70.960">
    <property type="entry name" value="SEA domain"/>
    <property type="match status" value="1"/>
</dbReference>
<feature type="active site" description="Charge relay system" evidence="11">
    <location>
        <position position="241"/>
    </location>
</feature>
<dbReference type="InterPro" id="IPR017329">
    <property type="entry name" value="Pept_S1A_HAT/DESC1"/>
</dbReference>
<evidence type="ECO:0000256" key="7">
    <source>
        <dbReference type="ARBA" id="ARBA00022989"/>
    </source>
</evidence>
<keyword evidence="3 12" id="KW-0812">Transmembrane</keyword>
<organism evidence="15 16">
    <name type="scientific">Hipposideros armiger</name>
    <name type="common">Great Himalayan leaf-nosed bat</name>
    <dbReference type="NCBI Taxonomy" id="186990"/>
    <lineage>
        <taxon>Eukaryota</taxon>
        <taxon>Metazoa</taxon>
        <taxon>Chordata</taxon>
        <taxon>Craniata</taxon>
        <taxon>Vertebrata</taxon>
        <taxon>Euteleostomi</taxon>
        <taxon>Mammalia</taxon>
        <taxon>Eutheria</taxon>
        <taxon>Laurasiatheria</taxon>
        <taxon>Chiroptera</taxon>
        <taxon>Yinpterochiroptera</taxon>
        <taxon>Rhinolophoidea</taxon>
        <taxon>Hipposideridae</taxon>
        <taxon>Hipposideros</taxon>
    </lineage>
</organism>
<dbReference type="PROSITE" id="PS50024">
    <property type="entry name" value="SEA"/>
    <property type="match status" value="1"/>
</dbReference>
<feature type="domain" description="SEA" evidence="13">
    <location>
        <begin position="60"/>
        <end position="178"/>
    </location>
</feature>
<dbReference type="GO" id="GO:0004252">
    <property type="term" value="F:serine-type endopeptidase activity"/>
    <property type="evidence" value="ECO:0007669"/>
    <property type="project" value="UniProtKB-UniRule"/>
</dbReference>
<evidence type="ECO:0000256" key="1">
    <source>
        <dbReference type="ARBA" id="ARBA00004606"/>
    </source>
</evidence>
<dbReference type="PROSITE" id="PS50240">
    <property type="entry name" value="TRYPSIN_DOM"/>
    <property type="match status" value="1"/>
</dbReference>
<reference evidence="16" key="1">
    <citation type="submission" date="2025-08" db="UniProtKB">
        <authorList>
            <consortium name="RefSeq"/>
        </authorList>
    </citation>
    <scope>IDENTIFICATION</scope>
    <source>
        <tissue evidence="16">Muscle</tissue>
    </source>
</reference>
<dbReference type="GO" id="GO:0005886">
    <property type="term" value="C:plasma membrane"/>
    <property type="evidence" value="ECO:0007669"/>
    <property type="project" value="InterPro"/>
</dbReference>
<dbReference type="GO" id="GO:0006508">
    <property type="term" value="P:proteolysis"/>
    <property type="evidence" value="ECO:0007669"/>
    <property type="project" value="UniProtKB-KW"/>
</dbReference>
<dbReference type="PIRSF" id="PIRSF037941">
    <property type="entry name" value="TMPRSS11ABCDE"/>
    <property type="match status" value="1"/>
</dbReference>
<evidence type="ECO:0000313" key="16">
    <source>
        <dbReference type="RefSeq" id="XP_019487013.1"/>
    </source>
</evidence>
<dbReference type="GeneID" id="109375908"/>
<evidence type="ECO:0000256" key="9">
    <source>
        <dbReference type="ARBA" id="ARBA00023157"/>
    </source>
</evidence>
<dbReference type="InterPro" id="IPR036364">
    <property type="entry name" value="SEA_dom_sf"/>
</dbReference>
<keyword evidence="9" id="KW-1015">Disulfide bond</keyword>
<evidence type="ECO:0000259" key="13">
    <source>
        <dbReference type="PROSITE" id="PS50024"/>
    </source>
</evidence>
<feature type="active site" description="Charge relay system" evidence="11">
    <location>
        <position position="286"/>
    </location>
</feature>
<evidence type="ECO:0000313" key="15">
    <source>
        <dbReference type="Proteomes" id="UP000694851"/>
    </source>
</evidence>
<accession>A0A8B7QH68</accession>
<dbReference type="PANTHER" id="PTHR24252:SF17">
    <property type="entry name" value="SUPPRESSOR OF TUMORIGENICITY 14 PROTEIN HOMOLOG-RELATED"/>
    <property type="match status" value="1"/>
</dbReference>
<dbReference type="FunFam" id="2.40.10.10:FF:000003">
    <property type="entry name" value="Transmembrane serine protease 3"/>
    <property type="match status" value="1"/>
</dbReference>
<keyword evidence="15" id="KW-1185">Reference proteome</keyword>
<evidence type="ECO:0000256" key="5">
    <source>
        <dbReference type="ARBA" id="ARBA00022825"/>
    </source>
</evidence>
<dbReference type="PRINTS" id="PR00722">
    <property type="entry name" value="CHYMOTRYPSIN"/>
</dbReference>
<dbReference type="CDD" id="cd00190">
    <property type="entry name" value="Tryp_SPc"/>
    <property type="match status" value="1"/>
</dbReference>
<comment type="similarity">
    <text evidence="10">Belongs to the peptidase S1 family.</text>
</comment>
<dbReference type="SMART" id="SM00020">
    <property type="entry name" value="Tryp_SPc"/>
    <property type="match status" value="1"/>
</dbReference>
<dbReference type="KEGG" id="hai:109375908"/>
<feature type="domain" description="Peptidase S1" evidence="14">
    <location>
        <begin position="201"/>
        <end position="431"/>
    </location>
</feature>
<evidence type="ECO:0000256" key="3">
    <source>
        <dbReference type="ARBA" id="ARBA00022692"/>
    </source>
</evidence>
<evidence type="ECO:0000256" key="10">
    <source>
        <dbReference type="PIRNR" id="PIRNR037941"/>
    </source>
</evidence>
<keyword evidence="7 12" id="KW-1133">Transmembrane helix</keyword>
<evidence type="ECO:0000256" key="12">
    <source>
        <dbReference type="SAM" id="Phobius"/>
    </source>
</evidence>
<keyword evidence="5 10" id="KW-0720">Serine protease</keyword>
<evidence type="ECO:0000256" key="11">
    <source>
        <dbReference type="PIRSR" id="PIRSR037941-1"/>
    </source>
</evidence>
<dbReference type="Gene3D" id="2.40.10.10">
    <property type="entry name" value="Trypsin-like serine proteases"/>
    <property type="match status" value="2"/>
</dbReference>
<dbReference type="InterPro" id="IPR001314">
    <property type="entry name" value="Peptidase_S1A"/>
</dbReference>
<dbReference type="SUPFAM" id="SSF50494">
    <property type="entry name" value="Trypsin-like serine proteases"/>
    <property type="match status" value="1"/>
</dbReference>
<dbReference type="InterPro" id="IPR009003">
    <property type="entry name" value="Peptidase_S1_PA"/>
</dbReference>
<sequence>MAKGQPPQRDRAWTPLRNRRESNTKMKLTRCGKITLGILIMVIATVIIGLIVCFVSYGKTPFYYHISFKVNNIDYDSNFEKSYSQEYMNLNKKIVSLINGTFHGSILRKQYVKSHIVQVSQAKGKVVIHVMLKFISCFKNKAAQFQKRIENILQHKLNGETGSLHIDSSSFKISGIETPIAENLLHNCCGQRTITSSGNKIAGGMDAKEGEWPWQASLQQNGVHRCGATLISNSWLVTAAHCFIKANDPKQWTVNFGLLLNDPQTQRGIKNIIIHEGFHHPAHDNDIAVVHLSSPVLYMSNIRRVCLPEATYIFPPNSDVTVTGWGTLKSDGTIPNILQKGTVKIIDNKTCNKEEVYGGVIKPGMLCAGYLEGRVDACQGDSGGPLVREDRRGTWFLAGIVSWGDKCALPNKPGIYTRVTYYRDWIKSKTGI</sequence>
<proteinExistence type="inferred from homology"/>
<dbReference type="SUPFAM" id="SSF82671">
    <property type="entry name" value="SEA domain"/>
    <property type="match status" value="1"/>
</dbReference>
<keyword evidence="4 10" id="KW-0378">Hydrolase</keyword>
<gene>
    <name evidence="16" type="primary">LOC109375908</name>
</gene>
<dbReference type="RefSeq" id="XP_019487013.1">
    <property type="nucleotide sequence ID" value="XM_019631468.1"/>
</dbReference>
<keyword evidence="2 10" id="KW-0645">Protease</keyword>
<feature type="transmembrane region" description="Helical" evidence="12">
    <location>
        <begin position="34"/>
        <end position="57"/>
    </location>
</feature>
<evidence type="ECO:0000256" key="6">
    <source>
        <dbReference type="ARBA" id="ARBA00022968"/>
    </source>
</evidence>
<dbReference type="PANTHER" id="PTHR24252">
    <property type="entry name" value="ACROSIN-RELATED"/>
    <property type="match status" value="1"/>
</dbReference>
<keyword evidence="8 10" id="KW-0472">Membrane</keyword>
<dbReference type="InterPro" id="IPR000082">
    <property type="entry name" value="SEA_dom"/>
</dbReference>
<dbReference type="Pfam" id="PF00089">
    <property type="entry name" value="Trypsin"/>
    <property type="match status" value="1"/>
</dbReference>
<comment type="subcellular location">
    <subcellularLocation>
        <location evidence="1">Membrane</location>
        <topology evidence="1">Single-pass type II membrane protein</topology>
    </subcellularLocation>
</comment>
<evidence type="ECO:0000256" key="2">
    <source>
        <dbReference type="ARBA" id="ARBA00022670"/>
    </source>
</evidence>
<keyword evidence="6" id="KW-0735">Signal-anchor</keyword>
<dbReference type="Pfam" id="PF01390">
    <property type="entry name" value="SEA"/>
    <property type="match status" value="1"/>
</dbReference>
<dbReference type="PROSITE" id="PS00135">
    <property type="entry name" value="TRYPSIN_SER"/>
    <property type="match status" value="1"/>
</dbReference>